<evidence type="ECO:0008006" key="7">
    <source>
        <dbReference type="Google" id="ProtNLM"/>
    </source>
</evidence>
<proteinExistence type="predicted"/>
<evidence type="ECO:0000313" key="5">
    <source>
        <dbReference type="EMBL" id="HAE0204513.1"/>
    </source>
</evidence>
<reference evidence="5" key="1">
    <citation type="journal article" date="2018" name="Genome Biol.">
        <title>SKESA: strategic k-mer extension for scrupulous assemblies.</title>
        <authorList>
            <person name="Souvorov A."/>
            <person name="Agarwala R."/>
            <person name="Lipman D.J."/>
        </authorList>
    </citation>
    <scope>NUCLEOTIDE SEQUENCE</scope>
    <source>
        <strain evidence="5">Sam_3440b185-6731-4f40-abe7-826e6475c527</strain>
        <strain evidence="6">Sam_5f569ebd-755b-4147-8429-4678b9c250cc</strain>
    </source>
</reference>
<comment type="caution">
    <text evidence="4">The sequence shown here is derived from an EMBL/GenBank/DDBJ whole genome shotgun (WGS) entry which is preliminary data.</text>
</comment>
<dbReference type="EMBL" id="AAHWZL010000007">
    <property type="protein sequence ID" value="ECB2569078.1"/>
    <property type="molecule type" value="Genomic_DNA"/>
</dbReference>
<dbReference type="EMBL" id="DAAQOM010000002">
    <property type="protein sequence ID" value="HAE0204513.1"/>
    <property type="molecule type" value="Genomic_DNA"/>
</dbReference>
<reference evidence="4" key="3">
    <citation type="submission" date="2019-02" db="EMBL/GenBank/DDBJ databases">
        <authorList>
            <person name="Ashton P.M."/>
            <person name="Dallman T."/>
            <person name="Nair S."/>
            <person name="De Pinna E."/>
            <person name="Peters T."/>
            <person name="Grant K."/>
        </authorList>
    </citation>
    <scope>NUCLEOTIDE SEQUENCE</scope>
    <source>
        <strain evidence="1">240168</strain>
        <strain evidence="3">488730</strain>
        <strain evidence="2">535271</strain>
        <strain evidence="4">676364</strain>
    </source>
</reference>
<reference evidence="5" key="2">
    <citation type="submission" date="2019-01" db="EMBL/GenBank/DDBJ databases">
        <authorList>
            <consortium name="NCBI Pathogen Detection Project"/>
        </authorList>
    </citation>
    <scope>NUCLEOTIDE SEQUENCE</scope>
    <source>
        <strain evidence="5">Sam_3440b185-6731-4f40-abe7-826e6475c527</strain>
        <strain evidence="6">Sam_5f569ebd-755b-4147-8429-4678b9c250cc</strain>
    </source>
</reference>
<evidence type="ECO:0000313" key="2">
    <source>
        <dbReference type="EMBL" id="EBR8142161.1"/>
    </source>
</evidence>
<organism evidence="4">
    <name type="scientific">Salmonella enterica subsp. enterica serovar Agona</name>
    <dbReference type="NCBI Taxonomy" id="58095"/>
    <lineage>
        <taxon>Bacteria</taxon>
        <taxon>Pseudomonadati</taxon>
        <taxon>Pseudomonadota</taxon>
        <taxon>Gammaproteobacteria</taxon>
        <taxon>Enterobacterales</taxon>
        <taxon>Enterobacteriaceae</taxon>
        <taxon>Salmonella</taxon>
    </lineage>
</organism>
<dbReference type="AlphaFoldDB" id="A0A3V3MIR2"/>
<accession>A0A3V3MIR2</accession>
<evidence type="ECO:0000313" key="1">
    <source>
        <dbReference type="EMBL" id="EBF7616205.1"/>
    </source>
</evidence>
<name>A0A3V3MIR2_SALET</name>
<evidence type="ECO:0000313" key="3">
    <source>
        <dbReference type="EMBL" id="EBY1991471.1"/>
    </source>
</evidence>
<sequence>MGKKDSNHQIIYRGQVLERFTPGGWVFFQRPKECGGGFWLGRTYEDCFWLELEFPVSLYDGLEFLMEVTRVEQRSDEVDANYSLFD</sequence>
<gene>
    <name evidence="1" type="ORF">DEM85_20095</name>
    <name evidence="2" type="ORF">DN360_13280</name>
    <name evidence="3" type="ORF">DU232_21070</name>
    <name evidence="4" type="ORF">EVU59_10325</name>
    <name evidence="5" type="ORF">G2167_04300</name>
    <name evidence="6" type="ORF">G2192_22800</name>
</gene>
<dbReference type="EMBL" id="AAHNKL010000028">
    <property type="protein sequence ID" value="EBY1991471.1"/>
    <property type="molecule type" value="Genomic_DNA"/>
</dbReference>
<protein>
    <recommendedName>
        <fullName evidence="7">LF-82</fullName>
    </recommendedName>
</protein>
<dbReference type="EMBL" id="AAFGSL010000026">
    <property type="protein sequence ID" value="EBF7616205.1"/>
    <property type="molecule type" value="Genomic_DNA"/>
</dbReference>
<evidence type="ECO:0000313" key="6">
    <source>
        <dbReference type="EMBL" id="HAE0451415.1"/>
    </source>
</evidence>
<dbReference type="EMBL" id="DAAQQN010000020">
    <property type="protein sequence ID" value="HAE0451415.1"/>
    <property type="molecule type" value="Genomic_DNA"/>
</dbReference>
<dbReference type="RefSeq" id="WP_000516592.1">
    <property type="nucleotide sequence ID" value="NZ_JAVFZP010000023.1"/>
</dbReference>
<dbReference type="EMBL" id="AAGTMP010000010">
    <property type="protein sequence ID" value="EBR8142161.1"/>
    <property type="molecule type" value="Genomic_DNA"/>
</dbReference>
<evidence type="ECO:0000313" key="4">
    <source>
        <dbReference type="EMBL" id="ECB2569078.1"/>
    </source>
</evidence>